<evidence type="ECO:0000313" key="1">
    <source>
        <dbReference type="EMBL" id="CAI0380446.1"/>
    </source>
</evidence>
<comment type="caution">
    <text evidence="1">The sequence shown here is derived from an EMBL/GenBank/DDBJ whole genome shotgun (WGS) entry which is preliminary data.</text>
</comment>
<dbReference type="EMBL" id="CAMGYJ010000002">
    <property type="protein sequence ID" value="CAI0380446.1"/>
    <property type="molecule type" value="Genomic_DNA"/>
</dbReference>
<proteinExistence type="predicted"/>
<accession>A0AAV0H5A1</accession>
<dbReference type="Proteomes" id="UP001154282">
    <property type="component" value="Unassembled WGS sequence"/>
</dbReference>
<name>A0AAV0H5A1_9ROSI</name>
<protein>
    <submittedName>
        <fullName evidence="1">Uncharacterized protein</fullName>
    </submittedName>
</protein>
<organism evidence="1 2">
    <name type="scientific">Linum tenue</name>
    <dbReference type="NCBI Taxonomy" id="586396"/>
    <lineage>
        <taxon>Eukaryota</taxon>
        <taxon>Viridiplantae</taxon>
        <taxon>Streptophyta</taxon>
        <taxon>Embryophyta</taxon>
        <taxon>Tracheophyta</taxon>
        <taxon>Spermatophyta</taxon>
        <taxon>Magnoliopsida</taxon>
        <taxon>eudicotyledons</taxon>
        <taxon>Gunneridae</taxon>
        <taxon>Pentapetalae</taxon>
        <taxon>rosids</taxon>
        <taxon>fabids</taxon>
        <taxon>Malpighiales</taxon>
        <taxon>Linaceae</taxon>
        <taxon>Linum</taxon>
    </lineage>
</organism>
<reference evidence="1" key="1">
    <citation type="submission" date="2022-08" db="EMBL/GenBank/DDBJ databases">
        <authorList>
            <person name="Gutierrez-Valencia J."/>
        </authorList>
    </citation>
    <scope>NUCLEOTIDE SEQUENCE</scope>
</reference>
<evidence type="ECO:0000313" key="2">
    <source>
        <dbReference type="Proteomes" id="UP001154282"/>
    </source>
</evidence>
<keyword evidence="2" id="KW-1185">Reference proteome</keyword>
<gene>
    <name evidence="1" type="ORF">LITE_LOCUS2676</name>
</gene>
<dbReference type="AlphaFoldDB" id="A0AAV0H5A1"/>
<sequence length="19" mass="2111">MTKPKLMTSAMNGTNRKSD</sequence>